<feature type="domain" description="CBS" evidence="1">
    <location>
        <begin position="109"/>
        <end position="150"/>
    </location>
</feature>
<evidence type="ECO:0000313" key="3">
    <source>
        <dbReference type="Proteomes" id="UP001595733"/>
    </source>
</evidence>
<keyword evidence="3" id="KW-1185">Reference proteome</keyword>
<evidence type="ECO:0000259" key="1">
    <source>
        <dbReference type="Pfam" id="PF00571"/>
    </source>
</evidence>
<comment type="caution">
    <text evidence="2">The sequence shown here is derived from an EMBL/GenBank/DDBJ whole genome shotgun (WGS) entry which is preliminary data.</text>
</comment>
<dbReference type="InterPro" id="IPR046342">
    <property type="entry name" value="CBS_dom_sf"/>
</dbReference>
<dbReference type="Gene3D" id="3.10.580.10">
    <property type="entry name" value="CBS-domain"/>
    <property type="match status" value="1"/>
</dbReference>
<dbReference type="EMBL" id="JBHSEF010000009">
    <property type="protein sequence ID" value="MFC4353716.1"/>
    <property type="molecule type" value="Genomic_DNA"/>
</dbReference>
<dbReference type="Proteomes" id="UP001595733">
    <property type="component" value="Unassembled WGS sequence"/>
</dbReference>
<accession>A0ABV8UT29</accession>
<dbReference type="Pfam" id="PF00571">
    <property type="entry name" value="CBS"/>
    <property type="match status" value="1"/>
</dbReference>
<dbReference type="RefSeq" id="WP_378139389.1">
    <property type="nucleotide sequence ID" value="NZ_JBHSEF010000009.1"/>
</dbReference>
<proteinExistence type="predicted"/>
<evidence type="ECO:0000313" key="2">
    <source>
        <dbReference type="EMBL" id="MFC4353716.1"/>
    </source>
</evidence>
<organism evidence="2 3">
    <name type="scientific">Chryseomicrobium palamuruense</name>
    <dbReference type="NCBI Taxonomy" id="682973"/>
    <lineage>
        <taxon>Bacteria</taxon>
        <taxon>Bacillati</taxon>
        <taxon>Bacillota</taxon>
        <taxon>Bacilli</taxon>
        <taxon>Bacillales</taxon>
        <taxon>Caryophanaceae</taxon>
        <taxon>Chryseomicrobium</taxon>
    </lineage>
</organism>
<gene>
    <name evidence="2" type="ORF">ACFO0S_01385</name>
</gene>
<sequence length="240" mass="27787">MTENQQTEERNSDRFISAYNRIDQEMKHIIGSTDHHSFFRLIDLTKKKSAVIRRYEADLREFGDLRNAIVHHRTSVEYVIAEPHDDVVTKMEEIEQALMHPHSVGETFKRDVLTFQLGDSLSYALKIIRERKFNQFPVFLGSEFKGLVTPVGITAFLASNIHEDTISLRKTTLEDILIHETKRANHRFISRDTSAYVAEEMFKTELSRGHRLEALLITEDGEPSNELFGIITPFDILKLN</sequence>
<name>A0ABV8UT29_9BACL</name>
<protein>
    <submittedName>
        <fullName evidence="2">CBS domain-containing protein</fullName>
    </submittedName>
</protein>
<reference evidence="3" key="1">
    <citation type="journal article" date="2019" name="Int. J. Syst. Evol. Microbiol.">
        <title>The Global Catalogue of Microorganisms (GCM) 10K type strain sequencing project: providing services to taxonomists for standard genome sequencing and annotation.</title>
        <authorList>
            <consortium name="The Broad Institute Genomics Platform"/>
            <consortium name="The Broad Institute Genome Sequencing Center for Infectious Disease"/>
            <person name="Wu L."/>
            <person name="Ma J."/>
        </authorList>
    </citation>
    <scope>NUCLEOTIDE SEQUENCE [LARGE SCALE GENOMIC DNA]</scope>
    <source>
        <strain evidence="3">CCUG 50353</strain>
    </source>
</reference>
<dbReference type="InterPro" id="IPR000644">
    <property type="entry name" value="CBS_dom"/>
</dbReference>
<dbReference type="SUPFAM" id="SSF54631">
    <property type="entry name" value="CBS-domain pair"/>
    <property type="match status" value="1"/>
</dbReference>